<dbReference type="EMBL" id="FNYK01000004">
    <property type="protein sequence ID" value="SEI44057.1"/>
    <property type="molecule type" value="Genomic_DNA"/>
</dbReference>
<dbReference type="eggNOG" id="ENOG50332EU">
    <property type="taxonomic scope" value="Bacteria"/>
</dbReference>
<protein>
    <submittedName>
        <fullName evidence="2">Inner membrane protein</fullName>
    </submittedName>
</protein>
<evidence type="ECO:0000313" key="2">
    <source>
        <dbReference type="EMBL" id="SEI44057.1"/>
    </source>
</evidence>
<feature type="transmembrane region" description="Helical" evidence="1">
    <location>
        <begin position="82"/>
        <end position="107"/>
    </location>
</feature>
<feature type="transmembrane region" description="Helical" evidence="1">
    <location>
        <begin position="36"/>
        <end position="62"/>
    </location>
</feature>
<dbReference type="OrthoDB" id="2236841at2"/>
<dbReference type="RefSeq" id="WP_074731222.1">
    <property type="nucleotide sequence ID" value="NZ_FNYK01000004.1"/>
</dbReference>
<feature type="transmembrane region" description="Helical" evidence="1">
    <location>
        <begin position="119"/>
        <end position="138"/>
    </location>
</feature>
<name>A0A1H6QV34_9FIRM</name>
<evidence type="ECO:0000256" key="1">
    <source>
        <dbReference type="SAM" id="Phobius"/>
    </source>
</evidence>
<accession>A0A1H6QV34</accession>
<dbReference type="InterPro" id="IPR019629">
    <property type="entry name" value="Uncharacterised_HI1736/YgjV"/>
</dbReference>
<organism evidence="2 3">
    <name type="scientific">Sharpea azabuensis</name>
    <dbReference type="NCBI Taxonomy" id="322505"/>
    <lineage>
        <taxon>Bacteria</taxon>
        <taxon>Bacillati</taxon>
        <taxon>Bacillota</taxon>
        <taxon>Erysipelotrichia</taxon>
        <taxon>Erysipelotrichales</taxon>
        <taxon>Coprobacillaceae</taxon>
        <taxon>Sharpea</taxon>
    </lineage>
</organism>
<dbReference type="Pfam" id="PF10688">
    <property type="entry name" value="Imp-YgjV"/>
    <property type="match status" value="1"/>
</dbReference>
<reference evidence="3" key="1">
    <citation type="submission" date="2016-10" db="EMBL/GenBank/DDBJ databases">
        <authorList>
            <person name="Varghese N."/>
        </authorList>
    </citation>
    <scope>NUCLEOTIDE SEQUENCE [LARGE SCALE GENOMIC DNA]</scope>
    <source>
        <strain evidence="3">DSM 20406</strain>
    </source>
</reference>
<proteinExistence type="predicted"/>
<dbReference type="Proteomes" id="UP000183028">
    <property type="component" value="Unassembled WGS sequence"/>
</dbReference>
<evidence type="ECO:0000313" key="3">
    <source>
        <dbReference type="Proteomes" id="UP000183028"/>
    </source>
</evidence>
<dbReference type="STRING" id="322505.SAMN04487836_10212"/>
<keyword evidence="1" id="KW-0812">Transmembrane</keyword>
<keyword evidence="3" id="KW-1185">Reference proteome</keyword>
<sequence>MNIIVLANIISLIGAIIMVLIGFVKDNKKVLAGQCVQFTLMSVANFILGAITGSISNVLSIIRNVYSINRPMSLAVKTALSGLQIGLSLYAGIDGLIGWLPIISNTIFTFTCDSKDQAFFKFSVIITGAMWIFYDFYYMNFTSATFDILGVITNAATLALIQRGRKATPTLS</sequence>
<feature type="transmembrane region" description="Helical" evidence="1">
    <location>
        <begin position="6"/>
        <end position="24"/>
    </location>
</feature>
<gene>
    <name evidence="2" type="ORF">SAMN04487834_100425</name>
</gene>
<keyword evidence="1" id="KW-1133">Transmembrane helix</keyword>
<dbReference type="AlphaFoldDB" id="A0A1H6QV34"/>
<keyword evidence="1" id="KW-0472">Membrane</keyword>